<reference evidence="3" key="1">
    <citation type="submission" date="2025-08" db="UniProtKB">
        <authorList>
            <consortium name="RefSeq"/>
        </authorList>
    </citation>
    <scope>IDENTIFICATION</scope>
</reference>
<feature type="region of interest" description="Disordered" evidence="1">
    <location>
        <begin position="1"/>
        <end position="98"/>
    </location>
</feature>
<organism evidence="2 3">
    <name type="scientific">Galendromus occidentalis</name>
    <name type="common">western predatory mite</name>
    <dbReference type="NCBI Taxonomy" id="34638"/>
    <lineage>
        <taxon>Eukaryota</taxon>
        <taxon>Metazoa</taxon>
        <taxon>Ecdysozoa</taxon>
        <taxon>Arthropoda</taxon>
        <taxon>Chelicerata</taxon>
        <taxon>Arachnida</taxon>
        <taxon>Acari</taxon>
        <taxon>Parasitiformes</taxon>
        <taxon>Mesostigmata</taxon>
        <taxon>Gamasina</taxon>
        <taxon>Phytoseioidea</taxon>
        <taxon>Phytoseiidae</taxon>
        <taxon>Typhlodrominae</taxon>
        <taxon>Galendromus</taxon>
    </lineage>
</organism>
<feature type="compositionally biased region" description="Polar residues" evidence="1">
    <location>
        <begin position="670"/>
        <end position="685"/>
    </location>
</feature>
<feature type="compositionally biased region" description="Polar residues" evidence="1">
    <location>
        <begin position="530"/>
        <end position="564"/>
    </location>
</feature>
<feature type="region of interest" description="Disordered" evidence="1">
    <location>
        <begin position="129"/>
        <end position="168"/>
    </location>
</feature>
<feature type="compositionally biased region" description="Polar residues" evidence="1">
    <location>
        <begin position="813"/>
        <end position="824"/>
    </location>
</feature>
<feature type="region of interest" description="Disordered" evidence="1">
    <location>
        <begin position="251"/>
        <end position="287"/>
    </location>
</feature>
<feature type="region of interest" description="Disordered" evidence="1">
    <location>
        <begin position="299"/>
        <end position="409"/>
    </location>
</feature>
<feature type="compositionally biased region" description="Low complexity" evidence="1">
    <location>
        <begin position="252"/>
        <end position="262"/>
    </location>
</feature>
<name>A0AAJ7SGZ0_9ACAR</name>
<feature type="compositionally biased region" description="Low complexity" evidence="1">
    <location>
        <begin position="8"/>
        <end position="20"/>
    </location>
</feature>
<accession>A0AAJ7SGZ0</accession>
<dbReference type="AlphaFoldDB" id="A0AAJ7SGZ0"/>
<feature type="compositionally biased region" description="Basic and acidic residues" evidence="1">
    <location>
        <begin position="374"/>
        <end position="383"/>
    </location>
</feature>
<feature type="compositionally biased region" description="Basic and acidic residues" evidence="1">
    <location>
        <begin position="783"/>
        <end position="812"/>
    </location>
</feature>
<sequence length="831" mass="91542">MLVGAVQRAMSRPLSPSSASRLRRSDSLRSVSSGSERSEDSRGSPAATPQGKGKSVSFNKNVRVQYPRRTSHSFSKFDSLTSLNGRNSPVTNGNEIDYSNTNLNGNGIPYASSPYHAPSHTLTLNNRYSQNNLNNNLSTTNQKSNGGKKFWSSVWRSHSTRRPEDKEANHIIKYKVKHTSPLVGRKLGNKKQAGSESPQVKRNHVKKIVSLFNRQAAVEKQKLKEDLETSGPKKGLHDLQTQTMPVPAMTLSRSPITRSSSPPIRPSTSPPDPPTITTNHIKGPTFVKRTVTTTTYEPKPYEHVSFNNPLGYSQATDSSVNTSDKENSSFQSGSSFLNRDSGISLPSSPLRSTSPGPFISTVTLNHSPKGNRNNHQEIRHDFRPIPPFESSDDSMYSDGGPPQRPLRTKAPTNLNIINLPPPPMKDAAVQVRQVKPGNLTPVEEQPSRIYAPLYSQVNKSLKKTQSAPPPPPPPSRWASSSYLIPPPAKWASTSEVRSQSPQWKHYRPGSPIRYGENDRRAVSPLHAQRFSDNNAHSDFTSDNESAASRSRTPISHVKTSSRSFGFNIGTKKKVKSKKSKTAQESDSSSTSSQGVERTQSLLRSASRSQPARPNSRSQHYNSMLDLSPAYNRTPYPTYEDEYGAPPKPPHTYSWSLSLGRTPKSKRSVDGGSTATGPIYSTQAPIAQTPRKAYSDAPSSVDEDHPPYSRRGGLAAAFHHRNVRGDLFNSGASSCGSMTASEAAGVREPIVMYIPGVQRTGRSPEANVNRSNSFFNPGSATLNRQEHKSRFAKQETKTGKNDRYKPKDPKQEKVNQQQIQRSKSIPRNARLL</sequence>
<feature type="region of interest" description="Disordered" evidence="1">
    <location>
        <begin position="529"/>
        <end position="705"/>
    </location>
</feature>
<feature type="compositionally biased region" description="Polar residues" evidence="1">
    <location>
        <begin position="492"/>
        <end position="502"/>
    </location>
</feature>
<feature type="compositionally biased region" description="Polar residues" evidence="1">
    <location>
        <begin position="305"/>
        <end position="338"/>
    </location>
</feature>
<feature type="compositionally biased region" description="Polar residues" evidence="1">
    <location>
        <begin position="593"/>
        <end position="621"/>
    </location>
</feature>
<feature type="compositionally biased region" description="Low complexity" evidence="1">
    <location>
        <begin position="344"/>
        <end position="357"/>
    </location>
</feature>
<dbReference type="GeneID" id="114828282"/>
<feature type="region of interest" description="Disordered" evidence="1">
    <location>
        <begin position="759"/>
        <end position="831"/>
    </location>
</feature>
<proteinExistence type="predicted"/>
<evidence type="ECO:0000256" key="1">
    <source>
        <dbReference type="SAM" id="MobiDB-lite"/>
    </source>
</evidence>
<feature type="compositionally biased region" description="Polar residues" evidence="1">
    <location>
        <begin position="765"/>
        <end position="782"/>
    </location>
</feature>
<evidence type="ECO:0000313" key="3">
    <source>
        <dbReference type="RefSeq" id="XP_028967587.1"/>
    </source>
</evidence>
<dbReference type="KEGG" id="goe:114828282"/>
<gene>
    <name evidence="3" type="primary">LOC114828282</name>
</gene>
<dbReference type="RefSeq" id="XP_028967587.1">
    <property type="nucleotide sequence ID" value="XM_029111754.1"/>
</dbReference>
<feature type="compositionally biased region" description="Polar residues" evidence="1">
    <location>
        <begin position="360"/>
        <end position="373"/>
    </location>
</feature>
<evidence type="ECO:0000313" key="2">
    <source>
        <dbReference type="Proteomes" id="UP000694867"/>
    </source>
</evidence>
<feature type="compositionally biased region" description="Low complexity" evidence="1">
    <location>
        <begin position="129"/>
        <end position="145"/>
    </location>
</feature>
<keyword evidence="2" id="KW-1185">Reference proteome</keyword>
<feature type="compositionally biased region" description="Basic residues" evidence="1">
    <location>
        <begin position="570"/>
        <end position="580"/>
    </location>
</feature>
<feature type="compositionally biased region" description="Pro residues" evidence="1">
    <location>
        <begin position="263"/>
        <end position="274"/>
    </location>
</feature>
<protein>
    <submittedName>
        <fullName evidence="3">Serine/arginine repetitive matrix protein 1-like</fullName>
    </submittedName>
</protein>
<feature type="region of interest" description="Disordered" evidence="1">
    <location>
        <begin position="492"/>
        <end position="517"/>
    </location>
</feature>
<dbReference type="Proteomes" id="UP000694867">
    <property type="component" value="Unplaced"/>
</dbReference>
<feature type="compositionally biased region" description="Polar residues" evidence="1">
    <location>
        <begin position="72"/>
        <end position="98"/>
    </location>
</feature>
<feature type="region of interest" description="Disordered" evidence="1">
    <location>
        <begin position="460"/>
        <end position="480"/>
    </location>
</feature>